<reference evidence="3 4" key="1">
    <citation type="journal article" date="2013" name="Curr. Biol.">
        <title>The Genome of the Foraminiferan Reticulomyxa filosa.</title>
        <authorList>
            <person name="Glockner G."/>
            <person name="Hulsmann N."/>
            <person name="Schleicher M."/>
            <person name="Noegel A.A."/>
            <person name="Eichinger L."/>
            <person name="Gallinger C."/>
            <person name="Pawlowski J."/>
            <person name="Sierra R."/>
            <person name="Euteneuer U."/>
            <person name="Pillet L."/>
            <person name="Moustafa A."/>
            <person name="Platzer M."/>
            <person name="Groth M."/>
            <person name="Szafranski K."/>
            <person name="Schliwa M."/>
        </authorList>
    </citation>
    <scope>NUCLEOTIDE SEQUENCE [LARGE SCALE GENOMIC DNA]</scope>
</reference>
<protein>
    <submittedName>
        <fullName evidence="3">Uncharacterized protein</fullName>
    </submittedName>
</protein>
<gene>
    <name evidence="3" type="ORF">RFI_38632</name>
</gene>
<keyword evidence="4" id="KW-1185">Reference proteome</keyword>
<evidence type="ECO:0000313" key="4">
    <source>
        <dbReference type="Proteomes" id="UP000023152"/>
    </source>
</evidence>
<sequence length="364" mass="42445">MKTVFVNQFFIFLLLLRLFMIMYTHGCRIDCKKYYYLGFFIVVILYVANKIYKLFQIVFHYDEKCNTTDIQDLRKKLDTQVEKAKEEIDDLKKIALFMKHRIIFRFTGLCGFDMVDGDARLQPFNIWICELKEEELARSTDNAFGSFLLSSVDPLELLQRLAGDVATNDAKEVLQLAFSSSLENNVTSMQCHNGATSLFKYFTSANLPWISPFSGAFSFLKRFMSSLFGVNMTESRVVSCVQKLDNFHTTEYLFPFIFLLQVTYKQAKIKKAGSKTFPHKKYKYKKIRFITLVTRTSHSLLALIRASAASTVVFPSFFQCTFGQRFGMTFINYILKKQTFFRTTKKKVHFGLSLKKNYCRKKKN</sequence>
<dbReference type="EMBL" id="ASPP01045604">
    <property type="protein sequence ID" value="ETN98854.1"/>
    <property type="molecule type" value="Genomic_DNA"/>
</dbReference>
<keyword evidence="2" id="KW-1133">Transmembrane helix</keyword>
<evidence type="ECO:0000256" key="1">
    <source>
        <dbReference type="SAM" id="Coils"/>
    </source>
</evidence>
<comment type="caution">
    <text evidence="3">The sequence shown here is derived from an EMBL/GenBank/DDBJ whole genome shotgun (WGS) entry which is preliminary data.</text>
</comment>
<proteinExistence type="predicted"/>
<dbReference type="AlphaFoldDB" id="X6LDQ1"/>
<dbReference type="Proteomes" id="UP000023152">
    <property type="component" value="Unassembled WGS sequence"/>
</dbReference>
<evidence type="ECO:0000256" key="2">
    <source>
        <dbReference type="SAM" id="Phobius"/>
    </source>
</evidence>
<feature type="transmembrane region" description="Helical" evidence="2">
    <location>
        <begin position="6"/>
        <end position="23"/>
    </location>
</feature>
<keyword evidence="1" id="KW-0175">Coiled coil</keyword>
<keyword evidence="2" id="KW-0472">Membrane</keyword>
<accession>X6LDQ1</accession>
<feature type="transmembrane region" description="Helical" evidence="2">
    <location>
        <begin position="35"/>
        <end position="55"/>
    </location>
</feature>
<organism evidence="3 4">
    <name type="scientific">Reticulomyxa filosa</name>
    <dbReference type="NCBI Taxonomy" id="46433"/>
    <lineage>
        <taxon>Eukaryota</taxon>
        <taxon>Sar</taxon>
        <taxon>Rhizaria</taxon>
        <taxon>Retaria</taxon>
        <taxon>Foraminifera</taxon>
        <taxon>Monothalamids</taxon>
        <taxon>Reticulomyxidae</taxon>
        <taxon>Reticulomyxa</taxon>
    </lineage>
</organism>
<feature type="coiled-coil region" evidence="1">
    <location>
        <begin position="67"/>
        <end position="101"/>
    </location>
</feature>
<keyword evidence="2" id="KW-0812">Transmembrane</keyword>
<name>X6LDQ1_RETFI</name>
<evidence type="ECO:0000313" key="3">
    <source>
        <dbReference type="EMBL" id="ETN98854.1"/>
    </source>
</evidence>